<dbReference type="PANTHER" id="PTHR46761">
    <property type="entry name" value="RAN GTPASE-ACTIVATING PROTEIN 1"/>
    <property type="match status" value="1"/>
</dbReference>
<dbReference type="InterPro" id="IPR032675">
    <property type="entry name" value="LRR_dom_sf"/>
</dbReference>
<evidence type="ECO:0000313" key="2">
    <source>
        <dbReference type="Proteomes" id="UP000789595"/>
    </source>
</evidence>
<dbReference type="GO" id="GO:0005096">
    <property type="term" value="F:GTPase activator activity"/>
    <property type="evidence" value="ECO:0007669"/>
    <property type="project" value="InterPro"/>
</dbReference>
<protein>
    <recommendedName>
        <fullName evidence="3">Ran-GTPase activating protein 1 C-terminal domain-containing protein</fullName>
    </recommendedName>
</protein>
<comment type="caution">
    <text evidence="1">The sequence shown here is derived from an EMBL/GenBank/DDBJ whole genome shotgun (WGS) entry which is preliminary data.</text>
</comment>
<name>A0A8J2SF92_9STRA</name>
<evidence type="ECO:0000313" key="1">
    <source>
        <dbReference type="EMBL" id="CAH0364637.1"/>
    </source>
</evidence>
<accession>A0A8J2SF92</accession>
<evidence type="ECO:0008006" key="3">
    <source>
        <dbReference type="Google" id="ProtNLM"/>
    </source>
</evidence>
<proteinExistence type="predicted"/>
<dbReference type="Proteomes" id="UP000789595">
    <property type="component" value="Unassembled WGS sequence"/>
</dbReference>
<dbReference type="EMBL" id="CAKKNE010000001">
    <property type="protein sequence ID" value="CAH0364637.1"/>
    <property type="molecule type" value="Genomic_DNA"/>
</dbReference>
<dbReference type="OrthoDB" id="120976at2759"/>
<organism evidence="1 2">
    <name type="scientific">Pelagomonas calceolata</name>
    <dbReference type="NCBI Taxonomy" id="35677"/>
    <lineage>
        <taxon>Eukaryota</taxon>
        <taxon>Sar</taxon>
        <taxon>Stramenopiles</taxon>
        <taxon>Ochrophyta</taxon>
        <taxon>Pelagophyceae</taxon>
        <taxon>Pelagomonadales</taxon>
        <taxon>Pelagomonadaceae</taxon>
        <taxon>Pelagomonas</taxon>
    </lineage>
</organism>
<dbReference type="InterPro" id="IPR045203">
    <property type="entry name" value="RanGAP1/2"/>
</dbReference>
<dbReference type="SMART" id="SM00368">
    <property type="entry name" value="LRR_RI"/>
    <property type="match status" value="7"/>
</dbReference>
<dbReference type="InterPro" id="IPR001611">
    <property type="entry name" value="Leu-rich_rpt"/>
</dbReference>
<gene>
    <name evidence="1" type="ORF">PECAL_1P10100</name>
</gene>
<reference evidence="1" key="1">
    <citation type="submission" date="2021-11" db="EMBL/GenBank/DDBJ databases">
        <authorList>
            <consortium name="Genoscope - CEA"/>
            <person name="William W."/>
        </authorList>
    </citation>
    <scope>NUCLEOTIDE SEQUENCE</scope>
</reference>
<dbReference type="Gene3D" id="3.80.10.10">
    <property type="entry name" value="Ribonuclease Inhibitor"/>
    <property type="match status" value="2"/>
</dbReference>
<keyword evidence="2" id="KW-1185">Reference proteome</keyword>
<sequence>MAGFEGALPLDAFDVCAANPAREHVAEPDAALKLVEELSNGQALRKIKLSNKSYGAKAAKAIAEKLASLRGVKDVDVSDVIAGRPEAEALEVLETLATALAKASGYGDAKRSRITSLDVSDNALGQKGLDALLPLFMGAAPLVHLKTCNNGMSSAAAHQLKDVLTSKGVTSLESFHYFNNMSGDEGAKAIAEIVQKSPDLTDLRFSGTRAGRAGSLVFAEALRARQLLVTVDLADNTFGTDGGQLLGEWLSAANGASPLEVLNVRDCSLGDDGFGELCSGLEKCDNLRALDFSGNELTADAFTSTKWLASCASTLEVLQVEENEFSSRGAGRLAKGFSASQFPALSTFVCRASEIGSRGALALARAVVKAAPSLKALELDGNGLSDEALAELATVVPADVLGELEDNDEDLCDEDELDDADDVDDLAAAVAGVAVA</sequence>
<dbReference type="SUPFAM" id="SSF52047">
    <property type="entry name" value="RNI-like"/>
    <property type="match status" value="1"/>
</dbReference>
<dbReference type="AlphaFoldDB" id="A0A8J2SF92"/>
<dbReference type="PANTHER" id="PTHR46761:SF2">
    <property type="entry name" value="RAN GTPASE-ACTIVATING PROTEIN 1"/>
    <property type="match status" value="1"/>
</dbReference>
<dbReference type="Pfam" id="PF13516">
    <property type="entry name" value="LRR_6"/>
    <property type="match status" value="4"/>
</dbReference>